<evidence type="ECO:0000313" key="4">
    <source>
        <dbReference type="Proteomes" id="UP001285835"/>
    </source>
</evidence>
<feature type="chain" id="PRO_5042868197" description="DUF1090 family protein" evidence="2">
    <location>
        <begin position="20"/>
        <end position="100"/>
    </location>
</feature>
<evidence type="ECO:0000256" key="2">
    <source>
        <dbReference type="SAM" id="SignalP"/>
    </source>
</evidence>
<feature type="signal peptide" evidence="2">
    <location>
        <begin position="1"/>
        <end position="19"/>
    </location>
</feature>
<name>A0AAP6GE35_AERME</name>
<proteinExistence type="predicted"/>
<dbReference type="Proteomes" id="UP001285835">
    <property type="component" value="Unassembled WGS sequence"/>
</dbReference>
<evidence type="ECO:0008006" key="5">
    <source>
        <dbReference type="Google" id="ProtNLM"/>
    </source>
</evidence>
<dbReference type="RefSeq" id="WP_247626803.1">
    <property type="nucleotide sequence ID" value="NZ_JAWZXE010000005.1"/>
</dbReference>
<organism evidence="3 4">
    <name type="scientific">Aeromonas media</name>
    <dbReference type="NCBI Taxonomy" id="651"/>
    <lineage>
        <taxon>Bacteria</taxon>
        <taxon>Pseudomonadati</taxon>
        <taxon>Pseudomonadota</taxon>
        <taxon>Gammaproteobacteria</taxon>
        <taxon>Aeromonadales</taxon>
        <taxon>Aeromonadaceae</taxon>
        <taxon>Aeromonas</taxon>
    </lineage>
</organism>
<sequence length="100" mass="11087">MMKLVILLLGGTLWGGLLAATPDRNTHQAGLDRACANARQQQTIQDRQQRIDACVRAGGKTTRCQQQYASLGQRTGNERPYVSSLPPCQQAEAYRKSDRQ</sequence>
<protein>
    <recommendedName>
        <fullName evidence="5">DUF1090 family protein</fullName>
    </recommendedName>
</protein>
<gene>
    <name evidence="3" type="ORF">SJS82_17175</name>
</gene>
<evidence type="ECO:0000313" key="3">
    <source>
        <dbReference type="EMBL" id="MDX7923662.1"/>
    </source>
</evidence>
<feature type="region of interest" description="Disordered" evidence="1">
    <location>
        <begin position="75"/>
        <end position="100"/>
    </location>
</feature>
<evidence type="ECO:0000256" key="1">
    <source>
        <dbReference type="SAM" id="MobiDB-lite"/>
    </source>
</evidence>
<keyword evidence="2" id="KW-0732">Signal</keyword>
<reference evidence="3" key="1">
    <citation type="submission" date="2023-11" db="EMBL/GenBank/DDBJ databases">
        <title>WGS of Aeromonas in Northern Israel.</title>
        <authorList>
            <person name="Hershko Y."/>
        </authorList>
    </citation>
    <scope>NUCLEOTIDE SEQUENCE</scope>
    <source>
        <strain evidence="3">02297</strain>
    </source>
</reference>
<dbReference type="AlphaFoldDB" id="A0AAP6GE35"/>
<accession>A0AAP6GE35</accession>
<comment type="caution">
    <text evidence="3">The sequence shown here is derived from an EMBL/GenBank/DDBJ whole genome shotgun (WGS) entry which is preliminary data.</text>
</comment>
<dbReference type="EMBL" id="JAWZXF010000020">
    <property type="protein sequence ID" value="MDX7923662.1"/>
    <property type="molecule type" value="Genomic_DNA"/>
</dbReference>